<dbReference type="Pfam" id="PF01541">
    <property type="entry name" value="GIY-YIG"/>
    <property type="match status" value="1"/>
</dbReference>
<dbReference type="GO" id="GO:0008270">
    <property type="term" value="F:zinc ion binding"/>
    <property type="evidence" value="ECO:0007669"/>
    <property type="project" value="UniProtKB-KW"/>
</dbReference>
<sequence length="254" mass="29559">MEVENFFGCYLLCSLNEKFKNRTYIGFTVDPNRRIKQHNKGLKAGGAWKTNDKGPWNMVLIVHGFPTDVSALRFEWAWQHPFKSRRLRHVSKKQPRENSLKFCFRVMSEMLKVGPWNRLPLTVQWLDDNYRQEFDISRRPPLHIPVCTGPIQPRKLKSSTEDSDNNADISLKFCYLCDKIVTKDDKHFICFNRECAEIFHVLCLGHHFLSKDPEGGKFLIPVDGFCPKCSTPCLWGDVVRYTTGCYRESKCTSS</sequence>
<proteinExistence type="inferred from homology"/>
<evidence type="ECO:0000256" key="2">
    <source>
        <dbReference type="ARBA" id="ARBA00022723"/>
    </source>
</evidence>
<dbReference type="AlphaFoldDB" id="A0AAV4QRA3"/>
<reference evidence="13 14" key="1">
    <citation type="submission" date="2021-06" db="EMBL/GenBank/DDBJ databases">
        <title>Caerostris darwini draft genome.</title>
        <authorList>
            <person name="Kono N."/>
            <person name="Arakawa K."/>
        </authorList>
    </citation>
    <scope>NUCLEOTIDE SEQUENCE [LARGE SCALE GENOMIC DNA]</scope>
</reference>
<dbReference type="PROSITE" id="PS50164">
    <property type="entry name" value="GIY_YIG"/>
    <property type="match status" value="1"/>
</dbReference>
<dbReference type="CDD" id="cd10455">
    <property type="entry name" value="GIY-YIG_SLX1"/>
    <property type="match status" value="1"/>
</dbReference>
<keyword evidence="1 11" id="KW-0540">Nuclease</keyword>
<protein>
    <recommendedName>
        <fullName evidence="11">Structure-specific endonuclease subunit SLX1 homolog</fullName>
        <ecNumber evidence="11">3.1.-.-</ecNumber>
    </recommendedName>
</protein>
<evidence type="ECO:0000256" key="6">
    <source>
        <dbReference type="ARBA" id="ARBA00022801"/>
    </source>
</evidence>
<comment type="caution">
    <text evidence="11">Lacks conserved residue(s) required for the propagation of feature annotation.</text>
</comment>
<comment type="subunit">
    <text evidence="11">Forms a heterodimer with a member of the SLX4 family.</text>
</comment>
<evidence type="ECO:0000256" key="5">
    <source>
        <dbReference type="ARBA" id="ARBA00022771"/>
    </source>
</evidence>
<evidence type="ECO:0000256" key="1">
    <source>
        <dbReference type="ARBA" id="ARBA00022722"/>
    </source>
</evidence>
<name>A0AAV4QRA3_9ARAC</name>
<gene>
    <name evidence="13" type="primary">slx1a</name>
    <name evidence="13" type="ORF">CDAR_312421</name>
</gene>
<dbReference type="EMBL" id="BPLQ01004960">
    <property type="protein sequence ID" value="GIY11794.1"/>
    <property type="molecule type" value="Genomic_DNA"/>
</dbReference>
<keyword evidence="2" id="KW-0479">Metal-binding</keyword>
<dbReference type="Proteomes" id="UP001054837">
    <property type="component" value="Unassembled WGS sequence"/>
</dbReference>
<evidence type="ECO:0000256" key="7">
    <source>
        <dbReference type="ARBA" id="ARBA00022833"/>
    </source>
</evidence>
<comment type="subcellular location">
    <subcellularLocation>
        <location evidence="11">Nucleus</location>
    </subcellularLocation>
</comment>
<evidence type="ECO:0000256" key="3">
    <source>
        <dbReference type="ARBA" id="ARBA00022759"/>
    </source>
</evidence>
<evidence type="ECO:0000256" key="9">
    <source>
        <dbReference type="ARBA" id="ARBA00023204"/>
    </source>
</evidence>
<comment type="cofactor">
    <cofactor evidence="11">
        <name>a divalent metal cation</name>
        <dbReference type="ChEBI" id="CHEBI:60240"/>
    </cofactor>
</comment>
<comment type="caution">
    <text evidence="13">The sequence shown here is derived from an EMBL/GenBank/DDBJ whole genome shotgun (WGS) entry which is preliminary data.</text>
</comment>
<keyword evidence="6 11" id="KW-0378">Hydrolase</keyword>
<dbReference type="GO" id="GO:0033557">
    <property type="term" value="C:Slx1-Slx4 complex"/>
    <property type="evidence" value="ECO:0007669"/>
    <property type="project" value="UniProtKB-UniRule"/>
</dbReference>
<dbReference type="InterPro" id="IPR027520">
    <property type="entry name" value="Slx1"/>
</dbReference>
<evidence type="ECO:0000256" key="4">
    <source>
        <dbReference type="ARBA" id="ARBA00022763"/>
    </source>
</evidence>
<dbReference type="EC" id="3.1.-.-" evidence="11"/>
<dbReference type="Gene3D" id="3.40.1440.10">
    <property type="entry name" value="GIY-YIG endonuclease"/>
    <property type="match status" value="1"/>
</dbReference>
<keyword evidence="3 11" id="KW-0255">Endonuclease</keyword>
<dbReference type="InterPro" id="IPR035901">
    <property type="entry name" value="GIY-YIG_endonuc_sf"/>
</dbReference>
<dbReference type="InterPro" id="IPR050381">
    <property type="entry name" value="SLX1_endonuclease"/>
</dbReference>
<organism evidence="13 14">
    <name type="scientific">Caerostris darwini</name>
    <dbReference type="NCBI Taxonomy" id="1538125"/>
    <lineage>
        <taxon>Eukaryota</taxon>
        <taxon>Metazoa</taxon>
        <taxon>Ecdysozoa</taxon>
        <taxon>Arthropoda</taxon>
        <taxon>Chelicerata</taxon>
        <taxon>Arachnida</taxon>
        <taxon>Araneae</taxon>
        <taxon>Araneomorphae</taxon>
        <taxon>Entelegynae</taxon>
        <taxon>Araneoidea</taxon>
        <taxon>Araneidae</taxon>
        <taxon>Caerostris</taxon>
    </lineage>
</organism>
<dbReference type="InterPro" id="IPR048749">
    <property type="entry name" value="SLX1_C"/>
</dbReference>
<evidence type="ECO:0000313" key="14">
    <source>
        <dbReference type="Proteomes" id="UP001054837"/>
    </source>
</evidence>
<dbReference type="Pfam" id="PF21202">
    <property type="entry name" value="SLX1_C"/>
    <property type="match status" value="1"/>
</dbReference>
<comment type="function">
    <text evidence="11">Catalytic subunit of a heterodimeric structure-specific endonuclease that resolves DNA secondary structures generated during DNA repair and recombination. Has endonuclease activity towards branched DNA substrates, introducing single-strand cuts in duplex DNA close to junctions with ss-DNA.</text>
</comment>
<evidence type="ECO:0000259" key="12">
    <source>
        <dbReference type="PROSITE" id="PS50164"/>
    </source>
</evidence>
<evidence type="ECO:0000256" key="8">
    <source>
        <dbReference type="ARBA" id="ARBA00023172"/>
    </source>
</evidence>
<keyword evidence="8 11" id="KW-0233">DNA recombination</keyword>
<dbReference type="InterPro" id="IPR013083">
    <property type="entry name" value="Znf_RING/FYVE/PHD"/>
</dbReference>
<dbReference type="Gene3D" id="3.30.40.10">
    <property type="entry name" value="Zinc/RING finger domain, C3HC4 (zinc finger)"/>
    <property type="match status" value="1"/>
</dbReference>
<dbReference type="PANTHER" id="PTHR20208:SF10">
    <property type="entry name" value="STRUCTURE-SPECIFIC ENDONUCLEASE SUBUNIT SLX1"/>
    <property type="match status" value="1"/>
</dbReference>
<dbReference type="GO" id="GO:0017108">
    <property type="term" value="F:5'-flap endonuclease activity"/>
    <property type="evidence" value="ECO:0007669"/>
    <property type="project" value="InterPro"/>
</dbReference>
<accession>A0AAV4QRA3</accession>
<keyword evidence="5" id="KW-0863">Zinc-finger</keyword>
<evidence type="ECO:0000256" key="10">
    <source>
        <dbReference type="ARBA" id="ARBA00023242"/>
    </source>
</evidence>
<dbReference type="FunFam" id="3.40.1440.10:FF:000008">
    <property type="entry name" value="Structure-specific endonuclease subunit SLX1 homolog"/>
    <property type="match status" value="1"/>
</dbReference>
<dbReference type="InterPro" id="IPR000305">
    <property type="entry name" value="GIY-YIG_endonuc"/>
</dbReference>
<dbReference type="GO" id="GO:0008821">
    <property type="term" value="F:crossover junction DNA endonuclease activity"/>
    <property type="evidence" value="ECO:0007669"/>
    <property type="project" value="TreeGrafter"/>
</dbReference>
<evidence type="ECO:0000256" key="11">
    <source>
        <dbReference type="HAMAP-Rule" id="MF_03100"/>
    </source>
</evidence>
<keyword evidence="9 11" id="KW-0234">DNA repair</keyword>
<keyword evidence="7" id="KW-0862">Zinc</keyword>
<keyword evidence="4 11" id="KW-0227">DNA damage</keyword>
<keyword evidence="10 11" id="KW-0539">Nucleus</keyword>
<comment type="similarity">
    <text evidence="11">Belongs to the SLX1 family.</text>
</comment>
<feature type="domain" description="GIY-YIG" evidence="12">
    <location>
        <begin position="5"/>
        <end position="88"/>
    </location>
</feature>
<keyword evidence="14" id="KW-1185">Reference proteome</keyword>
<evidence type="ECO:0000313" key="13">
    <source>
        <dbReference type="EMBL" id="GIY11794.1"/>
    </source>
</evidence>
<dbReference type="HAMAP" id="MF_03100">
    <property type="entry name" value="Endonuc_su_Slx1"/>
    <property type="match status" value="1"/>
</dbReference>
<dbReference type="PANTHER" id="PTHR20208">
    <property type="entry name" value="STRUCTURE-SPECIFIC ENDONUCLEASE SUBUNIT SLX1"/>
    <property type="match status" value="1"/>
</dbReference>
<dbReference type="GO" id="GO:0000724">
    <property type="term" value="P:double-strand break repair via homologous recombination"/>
    <property type="evidence" value="ECO:0007669"/>
    <property type="project" value="TreeGrafter"/>
</dbReference>
<dbReference type="SUPFAM" id="SSF82771">
    <property type="entry name" value="GIY-YIG endonuclease"/>
    <property type="match status" value="1"/>
</dbReference>